<dbReference type="InterPro" id="IPR011701">
    <property type="entry name" value="MFS"/>
</dbReference>
<dbReference type="CDD" id="cd06173">
    <property type="entry name" value="MFS_MefA_like"/>
    <property type="match status" value="1"/>
</dbReference>
<comment type="subcellular location">
    <subcellularLocation>
        <location evidence="1">Cell membrane</location>
        <topology evidence="1">Multi-pass membrane protein</topology>
    </subcellularLocation>
</comment>
<dbReference type="PANTHER" id="PTHR43266:SF2">
    <property type="entry name" value="MAJOR FACILITATOR SUPERFAMILY (MFS) PROFILE DOMAIN-CONTAINING PROTEIN"/>
    <property type="match status" value="1"/>
</dbReference>
<dbReference type="Proteomes" id="UP001306950">
    <property type="component" value="Unassembled WGS sequence"/>
</dbReference>
<proteinExistence type="predicted"/>
<feature type="transmembrane region" description="Helical" evidence="7">
    <location>
        <begin position="223"/>
        <end position="245"/>
    </location>
</feature>
<keyword evidence="4 7" id="KW-0812">Transmembrane</keyword>
<dbReference type="PRINTS" id="PR01035">
    <property type="entry name" value="TCRTETA"/>
</dbReference>
<sequence length="431" mass="45335">MEQQTLGAEKGLLHNRSYLALMASQLVSNLGDWLHLLALLMMVGLKWNATPWQITMVMLSALLPMLIGGPFAGMLADRLERKKLMIISDLSRVLVVLGLVFVSQLWQVYVLMVAKSAFDVLFYPAKNGKLKEIVAPEHMGKAVSYSAIIEQGTKIIGPAVGGMLAVTVGISSCFIIDAASFLLSAAILFGVPGKPAASADKIKEEPGGTKPGLWREMADGMKVIAGIPIISFGLLAMATGLLVLQIADSQTVVLFRDIPGMPENMLGWCITLSGVGALTAAGISQLLRRWSPLAKMGSGGAMLGIVMGGAGLFALYGPFNQLGYTLVALLFLLAGLGAGMTFIPFQVVLQQRTPEALTGRVFGTVSSVTSVSSVIGPLFGGYLVTAFGPSPAFILSGGLMALIGMLLLLFMPLIIKRDKDAAIPAQQAAGA</sequence>
<evidence type="ECO:0000256" key="6">
    <source>
        <dbReference type="ARBA" id="ARBA00023136"/>
    </source>
</evidence>
<dbReference type="Pfam" id="PF07690">
    <property type="entry name" value="MFS_1"/>
    <property type="match status" value="1"/>
</dbReference>
<name>A0ABU7VQX0_9BACL</name>
<evidence type="ECO:0000313" key="9">
    <source>
        <dbReference type="EMBL" id="MEF2966170.1"/>
    </source>
</evidence>
<keyword evidence="2" id="KW-0813">Transport</keyword>
<evidence type="ECO:0000256" key="4">
    <source>
        <dbReference type="ARBA" id="ARBA00022692"/>
    </source>
</evidence>
<evidence type="ECO:0000256" key="5">
    <source>
        <dbReference type="ARBA" id="ARBA00022989"/>
    </source>
</evidence>
<dbReference type="InterPro" id="IPR036259">
    <property type="entry name" value="MFS_trans_sf"/>
</dbReference>
<feature type="transmembrane region" description="Helical" evidence="7">
    <location>
        <begin position="163"/>
        <end position="191"/>
    </location>
</feature>
<feature type="transmembrane region" description="Helical" evidence="7">
    <location>
        <begin position="361"/>
        <end position="380"/>
    </location>
</feature>
<organism evidence="9 10">
    <name type="scientific">Paenibacillus haidiansis</name>
    <dbReference type="NCBI Taxonomy" id="1574488"/>
    <lineage>
        <taxon>Bacteria</taxon>
        <taxon>Bacillati</taxon>
        <taxon>Bacillota</taxon>
        <taxon>Bacilli</taxon>
        <taxon>Bacillales</taxon>
        <taxon>Paenibacillaceae</taxon>
        <taxon>Paenibacillus</taxon>
    </lineage>
</organism>
<keyword evidence="3" id="KW-1003">Cell membrane</keyword>
<feature type="transmembrane region" description="Helical" evidence="7">
    <location>
        <begin position="265"/>
        <end position="287"/>
    </location>
</feature>
<evidence type="ECO:0000256" key="1">
    <source>
        <dbReference type="ARBA" id="ARBA00004651"/>
    </source>
</evidence>
<accession>A0ABU7VQX0</accession>
<keyword evidence="10" id="KW-1185">Reference proteome</keyword>
<evidence type="ECO:0000256" key="2">
    <source>
        <dbReference type="ARBA" id="ARBA00022448"/>
    </source>
</evidence>
<evidence type="ECO:0000313" key="10">
    <source>
        <dbReference type="Proteomes" id="UP001306950"/>
    </source>
</evidence>
<dbReference type="RefSeq" id="WP_331846405.1">
    <property type="nucleotide sequence ID" value="NZ_JAZHPZ010000004.1"/>
</dbReference>
<feature type="transmembrane region" description="Helical" evidence="7">
    <location>
        <begin position="93"/>
        <end position="114"/>
    </location>
</feature>
<evidence type="ECO:0000259" key="8">
    <source>
        <dbReference type="PROSITE" id="PS50850"/>
    </source>
</evidence>
<feature type="transmembrane region" description="Helical" evidence="7">
    <location>
        <begin position="51"/>
        <end position="72"/>
    </location>
</feature>
<dbReference type="Gene3D" id="1.20.1250.20">
    <property type="entry name" value="MFS general substrate transporter like domains"/>
    <property type="match status" value="1"/>
</dbReference>
<dbReference type="SUPFAM" id="SSF103473">
    <property type="entry name" value="MFS general substrate transporter"/>
    <property type="match status" value="1"/>
</dbReference>
<dbReference type="InterPro" id="IPR020846">
    <property type="entry name" value="MFS_dom"/>
</dbReference>
<evidence type="ECO:0000256" key="7">
    <source>
        <dbReference type="SAM" id="Phobius"/>
    </source>
</evidence>
<keyword evidence="5 7" id="KW-1133">Transmembrane helix</keyword>
<keyword evidence="6 7" id="KW-0472">Membrane</keyword>
<reference evidence="9 10" key="1">
    <citation type="submission" date="2024-02" db="EMBL/GenBank/DDBJ databases">
        <title>A nitrogen-fixing paenibacillus bacterium.</title>
        <authorList>
            <person name="Zhang W.L."/>
            <person name="Chen S.F."/>
        </authorList>
    </citation>
    <scope>NUCLEOTIDE SEQUENCE [LARGE SCALE GENOMIC DNA]</scope>
    <source>
        <strain evidence="9 10">M1</strain>
    </source>
</reference>
<feature type="domain" description="Major facilitator superfamily (MFS) profile" evidence="8">
    <location>
        <begin position="17"/>
        <end position="415"/>
    </location>
</feature>
<protein>
    <submittedName>
        <fullName evidence="9">MFS transporter</fullName>
    </submittedName>
</protein>
<comment type="caution">
    <text evidence="9">The sequence shown here is derived from an EMBL/GenBank/DDBJ whole genome shotgun (WGS) entry which is preliminary data.</text>
</comment>
<feature type="transmembrane region" description="Helical" evidence="7">
    <location>
        <begin position="299"/>
        <end position="319"/>
    </location>
</feature>
<dbReference type="PROSITE" id="PS50850">
    <property type="entry name" value="MFS"/>
    <property type="match status" value="1"/>
</dbReference>
<feature type="transmembrane region" description="Helical" evidence="7">
    <location>
        <begin position="392"/>
        <end position="415"/>
    </location>
</feature>
<dbReference type="InterPro" id="IPR001958">
    <property type="entry name" value="Tet-R_TetA/multi-R_MdtG-like"/>
</dbReference>
<dbReference type="PANTHER" id="PTHR43266">
    <property type="entry name" value="MACROLIDE-EFFLUX PROTEIN"/>
    <property type="match status" value="1"/>
</dbReference>
<gene>
    <name evidence="9" type="ORF">V3851_10045</name>
</gene>
<dbReference type="EMBL" id="JAZHPZ010000004">
    <property type="protein sequence ID" value="MEF2966170.1"/>
    <property type="molecule type" value="Genomic_DNA"/>
</dbReference>
<evidence type="ECO:0000256" key="3">
    <source>
        <dbReference type="ARBA" id="ARBA00022475"/>
    </source>
</evidence>
<feature type="transmembrane region" description="Helical" evidence="7">
    <location>
        <begin position="26"/>
        <end position="45"/>
    </location>
</feature>
<feature type="transmembrane region" description="Helical" evidence="7">
    <location>
        <begin position="325"/>
        <end position="349"/>
    </location>
</feature>